<sequence>KLWMCQNLDTASNFGHLQHYSKNHLIRFTLCVYVIITYQRAKLESIDDQISHHLRDRVAKVLHTNSA</sequence>
<evidence type="ECO:0000313" key="2">
    <source>
        <dbReference type="Proteomes" id="UP000479190"/>
    </source>
</evidence>
<protein>
    <submittedName>
        <fullName evidence="1">Uncharacterized protein</fullName>
    </submittedName>
</protein>
<accession>A0A6H5IF94</accession>
<dbReference type="Proteomes" id="UP000479190">
    <property type="component" value="Unassembled WGS sequence"/>
</dbReference>
<evidence type="ECO:0000313" key="1">
    <source>
        <dbReference type="EMBL" id="CAB0035570.1"/>
    </source>
</evidence>
<feature type="non-terminal residue" evidence="1">
    <location>
        <position position="1"/>
    </location>
</feature>
<dbReference type="AlphaFoldDB" id="A0A6H5IF94"/>
<name>A0A6H5IF94_9HYME</name>
<keyword evidence="2" id="KW-1185">Reference proteome</keyword>
<gene>
    <name evidence="1" type="ORF">TBRA_LOCUS7462</name>
</gene>
<dbReference type="EMBL" id="CADCXV010000794">
    <property type="protein sequence ID" value="CAB0035570.1"/>
    <property type="molecule type" value="Genomic_DNA"/>
</dbReference>
<proteinExistence type="predicted"/>
<organism evidence="1 2">
    <name type="scientific">Trichogramma brassicae</name>
    <dbReference type="NCBI Taxonomy" id="86971"/>
    <lineage>
        <taxon>Eukaryota</taxon>
        <taxon>Metazoa</taxon>
        <taxon>Ecdysozoa</taxon>
        <taxon>Arthropoda</taxon>
        <taxon>Hexapoda</taxon>
        <taxon>Insecta</taxon>
        <taxon>Pterygota</taxon>
        <taxon>Neoptera</taxon>
        <taxon>Endopterygota</taxon>
        <taxon>Hymenoptera</taxon>
        <taxon>Apocrita</taxon>
        <taxon>Proctotrupomorpha</taxon>
        <taxon>Chalcidoidea</taxon>
        <taxon>Trichogrammatidae</taxon>
        <taxon>Trichogramma</taxon>
    </lineage>
</organism>
<reference evidence="1 2" key="1">
    <citation type="submission" date="2020-02" db="EMBL/GenBank/DDBJ databases">
        <authorList>
            <person name="Ferguson B K."/>
        </authorList>
    </citation>
    <scope>NUCLEOTIDE SEQUENCE [LARGE SCALE GENOMIC DNA]</scope>
</reference>